<feature type="domain" description="SPX" evidence="7">
    <location>
        <begin position="1"/>
        <end position="212"/>
    </location>
</feature>
<sequence length="780" mass="85971">MKFGKHFERELVPQWRQHYIQYNDLKHWIKKAESSGDADTKDFNQELLQIFHYLELNSTALRKITKKFDKRINVASANLLNKVETEQDSPLAENLKRMKDFSLLQPFVSKIREGITDVQSALRATMAKDKHATPHGHAPSNAQFGSAWSEIPAVRFKQYKRHGHAILQDLSALREKLQESTSFLDFLSSQAAIPFHRHIMRSQSAISRAKRHQIAPLLGEATGDTSSLSLQIDGKPGEQGDVVPVPPHKPDTIEAKGSYSDAALTDSEDEDEEDDFLSEYINLASTFFYLANYNVCLPTSGEYAAHMGLDASMSGVIVAMTPVAAMLSAIAYSYWSNYSFKAPLLCSTLLLICGNLLYGLAWDADVTVMILLGRFVTGLGGARAVNRRYIADSISMEHRTRASAAFVAAGALGMASGPFLASIFSGMDLVVLGLTMNEMTAPSFFMVAIWTLYGCLVIFFFKEPRRETGKSKSRPSTPQSSVAGDSSAYDEFFDDDDDDDSLLDVMEANALHAQESSFHGATFTSTTPSMDDPWGRTRKGLFNQSSEDEAFNDGIDIVLDAPPITPPADGGPVDDDEGAALLEDAGASSPLTRDRAHDHQSRGSYGSFVNGNSVTLSQQQLRSPVEYKPLLSKEHLRARRRKLRTRLTVLCLWIIFWVKLVQEALLTALPLTLPYFLSWGPGRVGILMACLGLSVVPFNVVVVQLSGRFDLSDSFWVRGLQIPLIVGASLLAWDAARDEALLFVGFFIVFISSQVMEAVVMALFSKVIDAKLAAGTLRSL</sequence>
<organism evidence="8 9">
    <name type="scientific">Hondaea fermentalgiana</name>
    <dbReference type="NCBI Taxonomy" id="2315210"/>
    <lineage>
        <taxon>Eukaryota</taxon>
        <taxon>Sar</taxon>
        <taxon>Stramenopiles</taxon>
        <taxon>Bigyra</taxon>
        <taxon>Labyrinthulomycetes</taxon>
        <taxon>Thraustochytrida</taxon>
        <taxon>Thraustochytriidae</taxon>
        <taxon>Hondaea</taxon>
    </lineage>
</organism>
<dbReference type="Gene3D" id="1.20.1250.20">
    <property type="entry name" value="MFS general substrate transporter like domains"/>
    <property type="match status" value="2"/>
</dbReference>
<dbReference type="CDD" id="cd14447">
    <property type="entry name" value="SPX"/>
    <property type="match status" value="1"/>
</dbReference>
<feature type="transmembrane region" description="Helical" evidence="6">
    <location>
        <begin position="405"/>
        <end position="424"/>
    </location>
</feature>
<feature type="transmembrane region" description="Helical" evidence="6">
    <location>
        <begin position="741"/>
        <end position="764"/>
    </location>
</feature>
<keyword evidence="4 6" id="KW-0472">Membrane</keyword>
<keyword evidence="2 6" id="KW-0812">Transmembrane</keyword>
<dbReference type="PANTHER" id="PTHR23510">
    <property type="entry name" value="INNER MEMBRANE TRANSPORT PROTEIN YAJR"/>
    <property type="match status" value="1"/>
</dbReference>
<evidence type="ECO:0000256" key="1">
    <source>
        <dbReference type="ARBA" id="ARBA00004141"/>
    </source>
</evidence>
<dbReference type="PANTHER" id="PTHR23510:SF64">
    <property type="entry name" value="INNER MEMBRANE TRANSPORT PROTEIN YAJR"/>
    <property type="match status" value="1"/>
</dbReference>
<accession>A0A2R5GPU0</accession>
<protein>
    <submittedName>
        <fullName evidence="8">SPX domain-containing membrane protein At1g63010</fullName>
    </submittedName>
</protein>
<dbReference type="InterPro" id="IPR051068">
    <property type="entry name" value="MFS_Domain-Containing_Protein"/>
</dbReference>
<keyword evidence="3 6" id="KW-1133">Transmembrane helix</keyword>
<feature type="compositionally biased region" description="Polar residues" evidence="5">
    <location>
        <begin position="474"/>
        <end position="484"/>
    </location>
</feature>
<feature type="region of interest" description="Disordered" evidence="5">
    <location>
        <begin position="467"/>
        <end position="490"/>
    </location>
</feature>
<dbReference type="Proteomes" id="UP000241890">
    <property type="component" value="Unassembled WGS sequence"/>
</dbReference>
<dbReference type="Pfam" id="PF03105">
    <property type="entry name" value="SPX"/>
    <property type="match status" value="2"/>
</dbReference>
<feature type="transmembrane region" description="Helical" evidence="6">
    <location>
        <begin position="313"/>
        <end position="335"/>
    </location>
</feature>
<reference evidence="8 9" key="1">
    <citation type="submission" date="2017-12" db="EMBL/GenBank/DDBJ databases">
        <title>Sequencing, de novo assembly and annotation of complete genome of a new Thraustochytrid species, strain FCC1311.</title>
        <authorList>
            <person name="Sedici K."/>
            <person name="Godart F."/>
            <person name="Aiese Cigliano R."/>
            <person name="Sanseverino W."/>
            <person name="Barakat M."/>
            <person name="Ortet P."/>
            <person name="Marechal E."/>
            <person name="Cagnac O."/>
            <person name="Amato A."/>
        </authorList>
    </citation>
    <scope>NUCLEOTIDE SEQUENCE [LARGE SCALE GENOMIC DNA]</scope>
</reference>
<evidence type="ECO:0000313" key="9">
    <source>
        <dbReference type="Proteomes" id="UP000241890"/>
    </source>
</evidence>
<evidence type="ECO:0000256" key="3">
    <source>
        <dbReference type="ARBA" id="ARBA00022989"/>
    </source>
</evidence>
<feature type="transmembrane region" description="Helical" evidence="6">
    <location>
        <begin position="715"/>
        <end position="735"/>
    </location>
</feature>
<comment type="subcellular location">
    <subcellularLocation>
        <location evidence="1">Membrane</location>
        <topology evidence="1">Multi-pass membrane protein</topology>
    </subcellularLocation>
</comment>
<feature type="transmembrane region" description="Helical" evidence="6">
    <location>
        <begin position="366"/>
        <end position="385"/>
    </location>
</feature>
<dbReference type="SUPFAM" id="SSF103473">
    <property type="entry name" value="MFS general substrate transporter"/>
    <property type="match status" value="1"/>
</dbReference>
<evidence type="ECO:0000256" key="4">
    <source>
        <dbReference type="ARBA" id="ARBA00023136"/>
    </source>
</evidence>
<dbReference type="InterPro" id="IPR004331">
    <property type="entry name" value="SPX_dom"/>
</dbReference>
<feature type="transmembrane region" description="Helical" evidence="6">
    <location>
        <begin position="647"/>
        <end position="672"/>
    </location>
</feature>
<dbReference type="PROSITE" id="PS51382">
    <property type="entry name" value="SPX"/>
    <property type="match status" value="1"/>
</dbReference>
<proteinExistence type="predicted"/>
<dbReference type="InParanoid" id="A0A2R5GPU0"/>
<dbReference type="Pfam" id="PF07690">
    <property type="entry name" value="MFS_1"/>
    <property type="match status" value="1"/>
</dbReference>
<dbReference type="InterPro" id="IPR011701">
    <property type="entry name" value="MFS"/>
</dbReference>
<comment type="caution">
    <text evidence="8">The sequence shown here is derived from an EMBL/GenBank/DDBJ whole genome shotgun (WGS) entry which is preliminary data.</text>
</comment>
<evidence type="ECO:0000256" key="6">
    <source>
        <dbReference type="SAM" id="Phobius"/>
    </source>
</evidence>
<dbReference type="EMBL" id="BEYU01000134">
    <property type="protein sequence ID" value="GBG32892.1"/>
    <property type="molecule type" value="Genomic_DNA"/>
</dbReference>
<feature type="transmembrane region" description="Helical" evidence="6">
    <location>
        <begin position="342"/>
        <end position="360"/>
    </location>
</feature>
<dbReference type="GO" id="GO:0016020">
    <property type="term" value="C:membrane"/>
    <property type="evidence" value="ECO:0007669"/>
    <property type="project" value="UniProtKB-SubCell"/>
</dbReference>
<feature type="transmembrane region" description="Helical" evidence="6">
    <location>
        <begin position="444"/>
        <end position="461"/>
    </location>
</feature>
<dbReference type="GO" id="GO:0022857">
    <property type="term" value="F:transmembrane transporter activity"/>
    <property type="evidence" value="ECO:0007669"/>
    <property type="project" value="InterPro"/>
</dbReference>
<evidence type="ECO:0000256" key="5">
    <source>
        <dbReference type="SAM" id="MobiDB-lite"/>
    </source>
</evidence>
<evidence type="ECO:0000313" key="8">
    <source>
        <dbReference type="EMBL" id="GBG32892.1"/>
    </source>
</evidence>
<dbReference type="InterPro" id="IPR036259">
    <property type="entry name" value="MFS_trans_sf"/>
</dbReference>
<evidence type="ECO:0000256" key="2">
    <source>
        <dbReference type="ARBA" id="ARBA00022692"/>
    </source>
</evidence>
<dbReference type="OrthoDB" id="5588846at2759"/>
<name>A0A2R5GPU0_9STRA</name>
<gene>
    <name evidence="8" type="ORF">FCC1311_091172</name>
</gene>
<feature type="transmembrane region" description="Helical" evidence="6">
    <location>
        <begin position="684"/>
        <end position="703"/>
    </location>
</feature>
<keyword evidence="9" id="KW-1185">Reference proteome</keyword>
<evidence type="ECO:0000259" key="7">
    <source>
        <dbReference type="PROSITE" id="PS51382"/>
    </source>
</evidence>
<dbReference type="AlphaFoldDB" id="A0A2R5GPU0"/>